<dbReference type="Gene3D" id="3.10.120.10">
    <property type="entry name" value="Cytochrome b5-like heme/steroid binding domain"/>
    <property type="match status" value="1"/>
</dbReference>
<comment type="similarity">
    <text evidence="7 8">Belongs to the cytochrome b5 family.</text>
</comment>
<dbReference type="PROSITE" id="PS00191">
    <property type="entry name" value="CYTOCHROME_B5_1"/>
    <property type="match status" value="1"/>
</dbReference>
<dbReference type="OrthoDB" id="260519at2759"/>
<keyword evidence="2 8" id="KW-0349">Heme</keyword>
<dbReference type="FunFam" id="3.10.120.10:FF:000002">
    <property type="entry name" value="Cytochrome b5 type B"/>
    <property type="match status" value="1"/>
</dbReference>
<evidence type="ECO:0000256" key="1">
    <source>
        <dbReference type="ARBA" id="ARBA00004370"/>
    </source>
</evidence>
<name>A0A7J6LHJ8_PERCH</name>
<keyword evidence="4 8" id="KW-0479">Metal-binding</keyword>
<evidence type="ECO:0000313" key="10">
    <source>
        <dbReference type="EMBL" id="KAF4658764.1"/>
    </source>
</evidence>
<evidence type="ECO:0000256" key="8">
    <source>
        <dbReference type="RuleBase" id="RU362121"/>
    </source>
</evidence>
<organism evidence="10 11">
    <name type="scientific">Perkinsus chesapeaki</name>
    <name type="common">Clam parasite</name>
    <name type="synonym">Perkinsus andrewsi</name>
    <dbReference type="NCBI Taxonomy" id="330153"/>
    <lineage>
        <taxon>Eukaryota</taxon>
        <taxon>Sar</taxon>
        <taxon>Alveolata</taxon>
        <taxon>Perkinsozoa</taxon>
        <taxon>Perkinsea</taxon>
        <taxon>Perkinsida</taxon>
        <taxon>Perkinsidae</taxon>
        <taxon>Perkinsus</taxon>
    </lineage>
</organism>
<dbReference type="InterPro" id="IPR050668">
    <property type="entry name" value="Cytochrome_b5"/>
</dbReference>
<dbReference type="InterPro" id="IPR036400">
    <property type="entry name" value="Cyt_B5-like_heme/steroid_sf"/>
</dbReference>
<protein>
    <recommendedName>
        <fullName evidence="9">Cytochrome b5 heme-binding domain-containing protein</fullName>
    </recommendedName>
</protein>
<accession>A0A7J6LHJ8</accession>
<reference evidence="10 11" key="1">
    <citation type="submission" date="2020-04" db="EMBL/GenBank/DDBJ databases">
        <title>Perkinsus chesapeaki whole genome sequence.</title>
        <authorList>
            <person name="Bogema D.R."/>
        </authorList>
    </citation>
    <scope>NUCLEOTIDE SEQUENCE [LARGE SCALE GENOMIC DNA]</scope>
    <source>
        <strain evidence="10">ATCC PRA-425</strain>
    </source>
</reference>
<comment type="subcellular location">
    <subcellularLocation>
        <location evidence="1">Membrane</location>
    </subcellularLocation>
</comment>
<evidence type="ECO:0000259" key="9">
    <source>
        <dbReference type="PROSITE" id="PS50255"/>
    </source>
</evidence>
<dbReference type="GO" id="GO:0016020">
    <property type="term" value="C:membrane"/>
    <property type="evidence" value="ECO:0007669"/>
    <property type="project" value="UniProtKB-SubCell"/>
</dbReference>
<gene>
    <name evidence="10" type="ORF">FOL47_007856</name>
</gene>
<dbReference type="EMBL" id="JAAPAO010000480">
    <property type="protein sequence ID" value="KAF4658764.1"/>
    <property type="molecule type" value="Genomic_DNA"/>
</dbReference>
<keyword evidence="6 8" id="KW-0472">Membrane</keyword>
<dbReference type="PROSITE" id="PS50255">
    <property type="entry name" value="CYTOCHROME_B5_2"/>
    <property type="match status" value="1"/>
</dbReference>
<keyword evidence="11" id="KW-1185">Reference proteome</keyword>
<evidence type="ECO:0000256" key="3">
    <source>
        <dbReference type="ARBA" id="ARBA00022692"/>
    </source>
</evidence>
<evidence type="ECO:0000256" key="2">
    <source>
        <dbReference type="ARBA" id="ARBA00022617"/>
    </source>
</evidence>
<proteinExistence type="inferred from homology"/>
<dbReference type="PANTHER" id="PTHR19359">
    <property type="entry name" value="CYTOCHROME B5"/>
    <property type="match status" value="1"/>
</dbReference>
<dbReference type="SUPFAM" id="SSF55856">
    <property type="entry name" value="Cytochrome b5-like heme/steroid binding domain"/>
    <property type="match status" value="1"/>
</dbReference>
<dbReference type="GO" id="GO:0046872">
    <property type="term" value="F:metal ion binding"/>
    <property type="evidence" value="ECO:0007669"/>
    <property type="project" value="UniProtKB-UniRule"/>
</dbReference>
<dbReference type="PANTHER" id="PTHR19359:SF14">
    <property type="entry name" value="CYTOCHROME B5 A"/>
    <property type="match status" value="1"/>
</dbReference>
<feature type="domain" description="Cytochrome b5 heme-binding" evidence="9">
    <location>
        <begin position="14"/>
        <end position="90"/>
    </location>
</feature>
<evidence type="ECO:0000256" key="7">
    <source>
        <dbReference type="ARBA" id="ARBA00038168"/>
    </source>
</evidence>
<dbReference type="PRINTS" id="PR00363">
    <property type="entry name" value="CYTOCHROMEB5"/>
</dbReference>
<evidence type="ECO:0000256" key="4">
    <source>
        <dbReference type="ARBA" id="ARBA00022723"/>
    </source>
</evidence>
<dbReference type="Pfam" id="PF00173">
    <property type="entry name" value="Cyt-b5"/>
    <property type="match status" value="1"/>
</dbReference>
<comment type="caution">
    <text evidence="10">The sequence shown here is derived from an EMBL/GenBank/DDBJ whole genome shotgun (WGS) entry which is preliminary data.</text>
</comment>
<dbReference type="GO" id="GO:0020037">
    <property type="term" value="F:heme binding"/>
    <property type="evidence" value="ECO:0007669"/>
    <property type="project" value="UniProtKB-UniRule"/>
</dbReference>
<keyword evidence="8" id="KW-1133">Transmembrane helix</keyword>
<keyword evidence="3 8" id="KW-0812">Transmembrane</keyword>
<dbReference type="Proteomes" id="UP000591131">
    <property type="component" value="Unassembled WGS sequence"/>
</dbReference>
<feature type="transmembrane region" description="Helical" evidence="8">
    <location>
        <begin position="110"/>
        <end position="132"/>
    </location>
</feature>
<dbReference type="InterPro" id="IPR001199">
    <property type="entry name" value="Cyt_B5-like_heme/steroid-bd"/>
</dbReference>
<dbReference type="SMART" id="SM01117">
    <property type="entry name" value="Cyt-b5"/>
    <property type="match status" value="1"/>
</dbReference>
<evidence type="ECO:0000256" key="5">
    <source>
        <dbReference type="ARBA" id="ARBA00023004"/>
    </source>
</evidence>
<dbReference type="AlphaFoldDB" id="A0A7J6LHJ8"/>
<evidence type="ECO:0000313" key="11">
    <source>
        <dbReference type="Proteomes" id="UP000591131"/>
    </source>
</evidence>
<sequence length="134" mass="14087">MSQPSEETSSTKKLPVIDPEEVAKHNKKGDCWVVIHGGVYDVSKFLNEHPGGPDVILAVAGEDVTEDYEGIGHSDAARHIAAEHKIGILKGCERANDIPSLAEVQASSTVAGVGVLPLLIAALIAVAAYYAFAQ</sequence>
<keyword evidence="5 8" id="KW-0408">Iron</keyword>
<dbReference type="InterPro" id="IPR018506">
    <property type="entry name" value="Cyt_B5_heme-BS"/>
</dbReference>
<evidence type="ECO:0000256" key="6">
    <source>
        <dbReference type="ARBA" id="ARBA00023136"/>
    </source>
</evidence>